<dbReference type="GO" id="GO:0005047">
    <property type="term" value="F:signal recognition particle binding"/>
    <property type="evidence" value="ECO:0007669"/>
    <property type="project" value="TreeGrafter"/>
</dbReference>
<dbReference type="EMBL" id="CM001402">
    <property type="protein sequence ID" value="EHO42264.1"/>
    <property type="molecule type" value="Genomic_DNA"/>
</dbReference>
<dbReference type="GO" id="GO:0005886">
    <property type="term" value="C:plasma membrane"/>
    <property type="evidence" value="ECO:0007669"/>
    <property type="project" value="UniProtKB-SubCell"/>
</dbReference>
<dbReference type="InterPro" id="IPR000897">
    <property type="entry name" value="SRP54_GTPase_dom"/>
</dbReference>
<evidence type="ECO:0000313" key="9">
    <source>
        <dbReference type="Proteomes" id="UP000004671"/>
    </source>
</evidence>
<evidence type="ECO:0000313" key="10">
    <source>
        <dbReference type="Proteomes" id="UP000183868"/>
    </source>
</evidence>
<dbReference type="KEGG" id="caby:Cabys_1490"/>
<name>H1XQ13_CALAY</name>
<protein>
    <submittedName>
        <fullName evidence="7">Flagellar biosynthesis GTPase FlhF</fullName>
    </submittedName>
    <submittedName>
        <fullName evidence="8">GTP-binding signal recognition particle SRP54 G-domain-containing protein</fullName>
    </submittedName>
</protein>
<gene>
    <name evidence="7" type="primary">flhF</name>
    <name evidence="7" type="ORF">Cabys_1490</name>
    <name evidence="8" type="ORF">Calab_2654</name>
</gene>
<dbReference type="Gene3D" id="1.20.120.1380">
    <property type="entry name" value="Flagellar FlhF biosynthesis protein, N domain"/>
    <property type="match status" value="1"/>
</dbReference>
<keyword evidence="5" id="KW-0472">Membrane</keyword>
<dbReference type="AlphaFoldDB" id="H1XQ13"/>
<dbReference type="GO" id="GO:0005525">
    <property type="term" value="F:GTP binding"/>
    <property type="evidence" value="ECO:0007669"/>
    <property type="project" value="UniProtKB-KW"/>
</dbReference>
<dbReference type="Proteomes" id="UP000004671">
    <property type="component" value="Chromosome"/>
</dbReference>
<dbReference type="SUPFAM" id="SSF52540">
    <property type="entry name" value="P-loop containing nucleoside triphosphate hydrolases"/>
    <property type="match status" value="2"/>
</dbReference>
<dbReference type="PaxDb" id="880073-Calab_2654"/>
<dbReference type="PANTHER" id="PTHR43134">
    <property type="entry name" value="SIGNAL RECOGNITION PARTICLE RECEPTOR SUBUNIT ALPHA"/>
    <property type="match status" value="1"/>
</dbReference>
<dbReference type="EMBL" id="CP018099">
    <property type="protein sequence ID" value="APF18239.1"/>
    <property type="molecule type" value="Genomic_DNA"/>
</dbReference>
<dbReference type="SMART" id="SM00962">
    <property type="entry name" value="SRP54"/>
    <property type="match status" value="1"/>
</dbReference>
<proteinExistence type="inferred from homology"/>
<reference evidence="7 10" key="2">
    <citation type="submission" date="2016-11" db="EMBL/GenBank/DDBJ databases">
        <title>Genomic analysis of Caldithrix abyssi and proposal of a novel bacterial phylum Caldithrichaeota.</title>
        <authorList>
            <person name="Kublanov I."/>
            <person name="Sigalova O."/>
            <person name="Gavrilov S."/>
            <person name="Lebedinsky A."/>
            <person name="Ivanova N."/>
            <person name="Daum C."/>
            <person name="Reddy T."/>
            <person name="Klenk H.P."/>
            <person name="Goker M."/>
            <person name="Reva O."/>
            <person name="Miroshnichenko M."/>
            <person name="Kyprides N."/>
            <person name="Woyke T."/>
            <person name="Gelfand M."/>
        </authorList>
    </citation>
    <scope>NUCLEOTIDE SEQUENCE [LARGE SCALE GENOMIC DNA]</scope>
    <source>
        <strain evidence="7 10">LF13</strain>
    </source>
</reference>
<comment type="subcellular location">
    <subcellularLocation>
        <location evidence="1">Cell membrane</location>
        <topology evidence="1">Peripheral membrane protein</topology>
        <orientation evidence="1">Cytoplasmic side</orientation>
    </subcellularLocation>
</comment>
<dbReference type="OrthoDB" id="9778554at2"/>
<keyword evidence="9" id="KW-1185">Reference proteome</keyword>
<sequence length="390" mass="43710">MKVKYYTGNSLAEAITKAKQEHGSDIILLDSREIKNTLDGSKIVQVSISVDEDNGKVKAWNPPAVKKNQKALKPSEVETKEDFNSVISNILSRKPKTLEQEKKILEELAELKEQINKLQQSAVNDPLPLPPVYEQILSALQEKGFNKKMAESLIKRVYQLTPKGPKASKGEIIFALKKELREKMRFFDISALKAADRQKVIMMVGPTGAGKTTMTMKLAAHPQIFAQREVAIISTDPYGPSEALKAFSRMSGVTVIEKKRHDELGALMRQLKDYDVVIVDVAGNSPFAPQFVKKMEEYVKIVKPHEIFVVASLNMDLEDLLEAASLYMLLKPTGVILTKIDESRRIGKFFTLMEELELPVVAFGDGKRIFIDIALPEEGYIFEKVFEGLA</sequence>
<keyword evidence="7" id="KW-0282">Flagellum</keyword>
<dbReference type="GO" id="GO:0006614">
    <property type="term" value="P:SRP-dependent cotranslational protein targeting to membrane"/>
    <property type="evidence" value="ECO:0007669"/>
    <property type="project" value="InterPro"/>
</dbReference>
<evidence type="ECO:0000256" key="2">
    <source>
        <dbReference type="ARBA" id="ARBA00008531"/>
    </source>
</evidence>
<dbReference type="RefSeq" id="WP_006929549.1">
    <property type="nucleotide sequence ID" value="NZ_CM001402.1"/>
</dbReference>
<reference evidence="8 9" key="1">
    <citation type="submission" date="2011-09" db="EMBL/GenBank/DDBJ databases">
        <title>The permanent draft genome of Caldithrix abyssi DSM 13497.</title>
        <authorList>
            <consortium name="US DOE Joint Genome Institute (JGI-PGF)"/>
            <person name="Lucas S."/>
            <person name="Han J."/>
            <person name="Lapidus A."/>
            <person name="Bruce D."/>
            <person name="Goodwin L."/>
            <person name="Pitluck S."/>
            <person name="Peters L."/>
            <person name="Kyrpides N."/>
            <person name="Mavromatis K."/>
            <person name="Ivanova N."/>
            <person name="Mikhailova N."/>
            <person name="Chertkov O."/>
            <person name="Detter J.C."/>
            <person name="Tapia R."/>
            <person name="Han C."/>
            <person name="Land M."/>
            <person name="Hauser L."/>
            <person name="Markowitz V."/>
            <person name="Cheng J.-F."/>
            <person name="Hugenholtz P."/>
            <person name="Woyke T."/>
            <person name="Wu D."/>
            <person name="Spring S."/>
            <person name="Brambilla E."/>
            <person name="Klenk H.-P."/>
            <person name="Eisen J.A."/>
        </authorList>
    </citation>
    <scope>NUCLEOTIDE SEQUENCE [LARGE SCALE GENOMIC DNA]</scope>
    <source>
        <strain evidence="8 9">DSM 13497</strain>
    </source>
</reference>
<comment type="similarity">
    <text evidence="2">Belongs to the GTP-binding SRP family.</text>
</comment>
<dbReference type="eggNOG" id="COG1419">
    <property type="taxonomic scope" value="Bacteria"/>
</dbReference>
<evidence type="ECO:0000259" key="6">
    <source>
        <dbReference type="SMART" id="SM00962"/>
    </source>
</evidence>
<dbReference type="Proteomes" id="UP000183868">
    <property type="component" value="Chromosome"/>
</dbReference>
<evidence type="ECO:0000256" key="3">
    <source>
        <dbReference type="ARBA" id="ARBA00022741"/>
    </source>
</evidence>
<dbReference type="Gene3D" id="3.40.50.300">
    <property type="entry name" value="P-loop containing nucleotide triphosphate hydrolases"/>
    <property type="match status" value="1"/>
</dbReference>
<keyword evidence="7" id="KW-0966">Cell projection</keyword>
<keyword evidence="4" id="KW-0342">GTP-binding</keyword>
<evidence type="ECO:0000256" key="4">
    <source>
        <dbReference type="ARBA" id="ARBA00023134"/>
    </source>
</evidence>
<dbReference type="InParanoid" id="H1XQ13"/>
<evidence type="ECO:0000313" key="7">
    <source>
        <dbReference type="EMBL" id="APF18239.1"/>
    </source>
</evidence>
<dbReference type="HOGENOM" id="CLU_009301_11_3_0"/>
<evidence type="ECO:0000256" key="5">
    <source>
        <dbReference type="ARBA" id="ARBA00023136"/>
    </source>
</evidence>
<evidence type="ECO:0000256" key="1">
    <source>
        <dbReference type="ARBA" id="ARBA00004413"/>
    </source>
</evidence>
<evidence type="ECO:0000313" key="8">
    <source>
        <dbReference type="EMBL" id="EHO42264.1"/>
    </source>
</evidence>
<keyword evidence="3" id="KW-0547">Nucleotide-binding</keyword>
<dbReference type="Pfam" id="PF00448">
    <property type="entry name" value="SRP54"/>
    <property type="match status" value="1"/>
</dbReference>
<dbReference type="GO" id="GO:0003924">
    <property type="term" value="F:GTPase activity"/>
    <property type="evidence" value="ECO:0007669"/>
    <property type="project" value="TreeGrafter"/>
</dbReference>
<dbReference type="InterPro" id="IPR027417">
    <property type="entry name" value="P-loop_NTPase"/>
</dbReference>
<organism evidence="8 9">
    <name type="scientific">Caldithrix abyssi DSM 13497</name>
    <dbReference type="NCBI Taxonomy" id="880073"/>
    <lineage>
        <taxon>Bacteria</taxon>
        <taxon>Pseudomonadati</taxon>
        <taxon>Calditrichota</taxon>
        <taxon>Calditrichia</taxon>
        <taxon>Calditrichales</taxon>
        <taxon>Calditrichaceae</taxon>
        <taxon>Caldithrix</taxon>
    </lineage>
</organism>
<keyword evidence="7" id="KW-0969">Cilium</keyword>
<dbReference type="STRING" id="880073.Cabys_1490"/>
<feature type="domain" description="SRP54-type proteins GTP-binding" evidence="6">
    <location>
        <begin position="198"/>
        <end position="387"/>
    </location>
</feature>
<dbReference type="PANTHER" id="PTHR43134:SF3">
    <property type="entry name" value="FLAGELLAR BIOSYNTHESIS PROTEIN FLHF"/>
    <property type="match status" value="1"/>
</dbReference>
<accession>H1XQ13</accession>